<evidence type="ECO:0000313" key="2">
    <source>
        <dbReference type="EMBL" id="GFR45413.1"/>
    </source>
</evidence>
<accession>A0AAD3DRL5</accession>
<evidence type="ECO:0000313" key="3">
    <source>
        <dbReference type="Proteomes" id="UP001054857"/>
    </source>
</evidence>
<comment type="caution">
    <text evidence="2">The sequence shown here is derived from an EMBL/GenBank/DDBJ whole genome shotgun (WGS) entry which is preliminary data.</text>
</comment>
<proteinExistence type="predicted"/>
<keyword evidence="3" id="KW-1185">Reference proteome</keyword>
<protein>
    <submittedName>
        <fullName evidence="2">Uncharacterized protein</fullName>
    </submittedName>
</protein>
<dbReference type="Proteomes" id="UP001054857">
    <property type="component" value="Unassembled WGS sequence"/>
</dbReference>
<organism evidence="2 3">
    <name type="scientific">Astrephomene gubernaculifera</name>
    <dbReference type="NCBI Taxonomy" id="47775"/>
    <lineage>
        <taxon>Eukaryota</taxon>
        <taxon>Viridiplantae</taxon>
        <taxon>Chlorophyta</taxon>
        <taxon>core chlorophytes</taxon>
        <taxon>Chlorophyceae</taxon>
        <taxon>CS clade</taxon>
        <taxon>Chlamydomonadales</taxon>
        <taxon>Astrephomenaceae</taxon>
        <taxon>Astrephomene</taxon>
    </lineage>
</organism>
<feature type="region of interest" description="Disordered" evidence="1">
    <location>
        <begin position="43"/>
        <end position="64"/>
    </location>
</feature>
<sequence>MGVLRTDPCLYSHSPSDRINLPLHQPKARGSVWRLALRATNEGQGQVHATQPNASASTGSSQPWTLMGRMVSPDRIQLSEEQRIALIASAAAQLSGADPAAFTEQVQELLLLLPSLRPRLASLQPALLAELAGNTAAVAGKMVQLREWFPSADLCALLGRHPGLLTEAGGWGGVREAHRKLHTMFPEGGVDEMVTRQPLLLVEDVDWVVGELERLLSSGGSSSGGSSSGSGSISSGTGATNTRQQQQPQQSGWCARLLRADPDLLLLVANNRKLSLW</sequence>
<evidence type="ECO:0000256" key="1">
    <source>
        <dbReference type="SAM" id="MobiDB-lite"/>
    </source>
</evidence>
<name>A0AAD3DRL5_9CHLO</name>
<dbReference type="EMBL" id="BMAR01000010">
    <property type="protein sequence ID" value="GFR45413.1"/>
    <property type="molecule type" value="Genomic_DNA"/>
</dbReference>
<feature type="region of interest" description="Disordered" evidence="1">
    <location>
        <begin position="217"/>
        <end position="250"/>
    </location>
</feature>
<gene>
    <name evidence="2" type="ORF">Agub_g6791</name>
</gene>
<dbReference type="AlphaFoldDB" id="A0AAD3DRL5"/>
<reference evidence="2 3" key="1">
    <citation type="journal article" date="2021" name="Sci. Rep.">
        <title>Genome sequencing of the multicellular alga Astrephomene provides insights into convergent evolution of germ-soma differentiation.</title>
        <authorList>
            <person name="Yamashita S."/>
            <person name="Yamamoto K."/>
            <person name="Matsuzaki R."/>
            <person name="Suzuki S."/>
            <person name="Yamaguchi H."/>
            <person name="Hirooka S."/>
            <person name="Minakuchi Y."/>
            <person name="Miyagishima S."/>
            <person name="Kawachi M."/>
            <person name="Toyoda A."/>
            <person name="Nozaki H."/>
        </authorList>
    </citation>
    <scope>NUCLEOTIDE SEQUENCE [LARGE SCALE GENOMIC DNA]</scope>
    <source>
        <strain evidence="2 3">NIES-4017</strain>
    </source>
</reference>